<keyword evidence="3" id="KW-1185">Reference proteome</keyword>
<proteinExistence type="predicted"/>
<accession>A0A5B7FDG2</accession>
<evidence type="ECO:0000256" key="1">
    <source>
        <dbReference type="SAM" id="MobiDB-lite"/>
    </source>
</evidence>
<protein>
    <submittedName>
        <fullName evidence="2">Uncharacterized protein</fullName>
    </submittedName>
</protein>
<feature type="region of interest" description="Disordered" evidence="1">
    <location>
        <begin position="1"/>
        <end position="20"/>
    </location>
</feature>
<sequence length="264" mass="28436">MSGGRRDEERTRGWRPLGSTRPALCPRQIGDVHIHNSTLYDVRGGDNVAVEKGEERPAVVRLVACCGGGRQMAGRRWRAVVTARSGSPAGARASTEWRPPLCEPPRVFLVRATRAKGVATTAGINSNTASTMSLRSLHRRISGAEGGGSDGSIQREREARVQRRITGHQGRLVGDYKAPTPSSLPSIHPSQYEVTSASHRQVWLCIINTSLRPLSKGAKAPSTSHAPCRRLTLIHGIPISDYTSPSITNTSFSHASPLLSSNTP</sequence>
<evidence type="ECO:0000313" key="3">
    <source>
        <dbReference type="Proteomes" id="UP000324222"/>
    </source>
</evidence>
<dbReference type="EMBL" id="VSRR010005867">
    <property type="protein sequence ID" value="MPC43525.1"/>
    <property type="molecule type" value="Genomic_DNA"/>
</dbReference>
<feature type="compositionally biased region" description="Basic and acidic residues" evidence="1">
    <location>
        <begin position="1"/>
        <end position="12"/>
    </location>
</feature>
<reference evidence="2 3" key="1">
    <citation type="submission" date="2019-05" db="EMBL/GenBank/DDBJ databases">
        <title>Another draft genome of Portunus trituberculatus and its Hox gene families provides insights of decapod evolution.</title>
        <authorList>
            <person name="Jeong J.-H."/>
            <person name="Song I."/>
            <person name="Kim S."/>
            <person name="Choi T."/>
            <person name="Kim D."/>
            <person name="Ryu S."/>
            <person name="Kim W."/>
        </authorList>
    </citation>
    <scope>NUCLEOTIDE SEQUENCE [LARGE SCALE GENOMIC DNA]</scope>
    <source>
        <tissue evidence="2">Muscle</tissue>
    </source>
</reference>
<evidence type="ECO:0000313" key="2">
    <source>
        <dbReference type="EMBL" id="MPC43525.1"/>
    </source>
</evidence>
<dbReference type="AlphaFoldDB" id="A0A5B7FDG2"/>
<comment type="caution">
    <text evidence="2">The sequence shown here is derived from an EMBL/GenBank/DDBJ whole genome shotgun (WGS) entry which is preliminary data.</text>
</comment>
<name>A0A5B7FDG2_PORTR</name>
<gene>
    <name evidence="2" type="ORF">E2C01_037174</name>
</gene>
<organism evidence="2 3">
    <name type="scientific">Portunus trituberculatus</name>
    <name type="common">Swimming crab</name>
    <name type="synonym">Neptunus trituberculatus</name>
    <dbReference type="NCBI Taxonomy" id="210409"/>
    <lineage>
        <taxon>Eukaryota</taxon>
        <taxon>Metazoa</taxon>
        <taxon>Ecdysozoa</taxon>
        <taxon>Arthropoda</taxon>
        <taxon>Crustacea</taxon>
        <taxon>Multicrustacea</taxon>
        <taxon>Malacostraca</taxon>
        <taxon>Eumalacostraca</taxon>
        <taxon>Eucarida</taxon>
        <taxon>Decapoda</taxon>
        <taxon>Pleocyemata</taxon>
        <taxon>Brachyura</taxon>
        <taxon>Eubrachyura</taxon>
        <taxon>Portunoidea</taxon>
        <taxon>Portunidae</taxon>
        <taxon>Portuninae</taxon>
        <taxon>Portunus</taxon>
    </lineage>
</organism>
<dbReference type="Proteomes" id="UP000324222">
    <property type="component" value="Unassembled WGS sequence"/>
</dbReference>